<feature type="compositionally biased region" description="Acidic residues" evidence="1">
    <location>
        <begin position="272"/>
        <end position="283"/>
    </location>
</feature>
<sequence length="385" mass="42485">MATVTHYIYSRYDPKDRERLRQETGQTEVEVPEEHEDPWQTESSFGAQRRLAAAPRFIPAVVPYDELNNMIGAFPQATIPSTGAEVDASNAVGGWYRSLTRQSSSDITPRPSTAPLPSMQNPSESLISSPKAVMPRRDKNNWFISRALQSEPPSAPATPPPTLADILARDPPPPSSNKPFKPPVFLALGPSNKGWAMLQQHGWSEGEGIGATVARRADARSVPTNTRRKKARRETDRVVVKQEEREVEWDSEGEISELRKVEIVDLTLSDSSDSDDDEVDEPEPFSLPTAIESPPSHTTPLLTPISTTLKSDRLGIGLKAKTVGLHRASKKRITHNQAALAAHIRASEEMRRMKAITGRGSRGFARLAKADEERRKQLLANLNTG</sequence>
<accession>A0A2R6NDV6</accession>
<evidence type="ECO:0000259" key="2">
    <source>
        <dbReference type="PROSITE" id="PS50174"/>
    </source>
</evidence>
<dbReference type="EMBL" id="MLYV02001350">
    <property type="protein sequence ID" value="PSR70511.1"/>
    <property type="molecule type" value="Genomic_DNA"/>
</dbReference>
<dbReference type="PROSITE" id="PS50174">
    <property type="entry name" value="G_PATCH"/>
    <property type="match status" value="1"/>
</dbReference>
<dbReference type="AlphaFoldDB" id="A0A2R6NDV6"/>
<feature type="compositionally biased region" description="Polar residues" evidence="1">
    <location>
        <begin position="102"/>
        <end position="111"/>
    </location>
</feature>
<feature type="compositionally biased region" description="Pro residues" evidence="1">
    <location>
        <begin position="153"/>
        <end position="162"/>
    </location>
</feature>
<comment type="caution">
    <text evidence="3">The sequence shown here is derived from an EMBL/GenBank/DDBJ whole genome shotgun (WGS) entry which is preliminary data.</text>
</comment>
<dbReference type="PANTHER" id="PTHR20923:SF1">
    <property type="entry name" value="G PATCH DOMAIN AND ANKYRIN REPEAT-CONTAINING PROTEIN 1"/>
    <property type="match status" value="1"/>
</dbReference>
<feature type="region of interest" description="Disordered" evidence="1">
    <location>
        <begin position="149"/>
        <end position="178"/>
    </location>
</feature>
<feature type="region of interest" description="Disordered" evidence="1">
    <location>
        <begin position="15"/>
        <end position="40"/>
    </location>
</feature>
<protein>
    <recommendedName>
        <fullName evidence="2">G-patch domain-containing protein</fullName>
    </recommendedName>
</protein>
<feature type="domain" description="G-patch" evidence="2">
    <location>
        <begin position="190"/>
        <end position="210"/>
    </location>
</feature>
<dbReference type="InterPro" id="IPR000467">
    <property type="entry name" value="G_patch_dom"/>
</dbReference>
<dbReference type="OrthoDB" id="2538319at2759"/>
<dbReference type="STRING" id="98765.A0A2R6NDV6"/>
<evidence type="ECO:0000313" key="4">
    <source>
        <dbReference type="Proteomes" id="UP000186601"/>
    </source>
</evidence>
<feature type="region of interest" description="Disordered" evidence="1">
    <location>
        <begin position="269"/>
        <end position="299"/>
    </location>
</feature>
<name>A0A2R6NDV6_9APHY</name>
<dbReference type="GO" id="GO:0003676">
    <property type="term" value="F:nucleic acid binding"/>
    <property type="evidence" value="ECO:0007669"/>
    <property type="project" value="InterPro"/>
</dbReference>
<dbReference type="PANTHER" id="PTHR20923">
    <property type="entry name" value="BAT4 PROTEIN-RELATED"/>
    <property type="match status" value="1"/>
</dbReference>
<evidence type="ECO:0000313" key="3">
    <source>
        <dbReference type="EMBL" id="PSR70511.1"/>
    </source>
</evidence>
<reference evidence="3 4" key="1">
    <citation type="submission" date="2018-02" db="EMBL/GenBank/DDBJ databases">
        <title>Genome sequence of the basidiomycete white-rot fungus Phlebia centrifuga.</title>
        <authorList>
            <person name="Granchi Z."/>
            <person name="Peng M."/>
            <person name="de Vries R.P."/>
            <person name="Hilden K."/>
            <person name="Makela M.R."/>
            <person name="Grigoriev I."/>
            <person name="Riley R."/>
        </authorList>
    </citation>
    <scope>NUCLEOTIDE SEQUENCE [LARGE SCALE GENOMIC DNA]</scope>
    <source>
        <strain evidence="3 4">FBCC195</strain>
    </source>
</reference>
<gene>
    <name evidence="3" type="ORF">PHLCEN_2v13662</name>
</gene>
<dbReference type="InterPro" id="IPR039146">
    <property type="entry name" value="GPANK1"/>
</dbReference>
<evidence type="ECO:0000256" key="1">
    <source>
        <dbReference type="SAM" id="MobiDB-lite"/>
    </source>
</evidence>
<feature type="compositionally biased region" description="Polar residues" evidence="1">
    <location>
        <begin position="118"/>
        <end position="128"/>
    </location>
</feature>
<organism evidence="3 4">
    <name type="scientific">Hermanssonia centrifuga</name>
    <dbReference type="NCBI Taxonomy" id="98765"/>
    <lineage>
        <taxon>Eukaryota</taxon>
        <taxon>Fungi</taxon>
        <taxon>Dikarya</taxon>
        <taxon>Basidiomycota</taxon>
        <taxon>Agaricomycotina</taxon>
        <taxon>Agaricomycetes</taxon>
        <taxon>Polyporales</taxon>
        <taxon>Meruliaceae</taxon>
        <taxon>Hermanssonia</taxon>
    </lineage>
</organism>
<dbReference type="Proteomes" id="UP000186601">
    <property type="component" value="Unassembled WGS sequence"/>
</dbReference>
<dbReference type="Pfam" id="PF01585">
    <property type="entry name" value="G-patch"/>
    <property type="match status" value="1"/>
</dbReference>
<feature type="region of interest" description="Disordered" evidence="1">
    <location>
        <begin position="102"/>
        <end position="128"/>
    </location>
</feature>
<proteinExistence type="predicted"/>
<keyword evidence="4" id="KW-1185">Reference proteome</keyword>